<protein>
    <submittedName>
        <fullName evidence="1">Uncharacterized protein</fullName>
    </submittedName>
</protein>
<dbReference type="EMBL" id="BPLR01006274">
    <property type="protein sequence ID" value="GIY08652.1"/>
    <property type="molecule type" value="Genomic_DNA"/>
</dbReference>
<comment type="caution">
    <text evidence="1">The sequence shown here is derived from an EMBL/GenBank/DDBJ whole genome shotgun (WGS) entry which is preliminary data.</text>
</comment>
<accession>A0AAV4QKB6</accession>
<name>A0AAV4QKB6_CAEEX</name>
<keyword evidence="2" id="KW-1185">Reference proteome</keyword>
<gene>
    <name evidence="1" type="ORF">CEXT_535961</name>
</gene>
<organism evidence="1 2">
    <name type="scientific">Caerostris extrusa</name>
    <name type="common">Bark spider</name>
    <name type="synonym">Caerostris bankana</name>
    <dbReference type="NCBI Taxonomy" id="172846"/>
    <lineage>
        <taxon>Eukaryota</taxon>
        <taxon>Metazoa</taxon>
        <taxon>Ecdysozoa</taxon>
        <taxon>Arthropoda</taxon>
        <taxon>Chelicerata</taxon>
        <taxon>Arachnida</taxon>
        <taxon>Araneae</taxon>
        <taxon>Araneomorphae</taxon>
        <taxon>Entelegynae</taxon>
        <taxon>Araneoidea</taxon>
        <taxon>Araneidae</taxon>
        <taxon>Caerostris</taxon>
    </lineage>
</organism>
<reference evidence="1 2" key="1">
    <citation type="submission" date="2021-06" db="EMBL/GenBank/DDBJ databases">
        <title>Caerostris extrusa draft genome.</title>
        <authorList>
            <person name="Kono N."/>
            <person name="Arakawa K."/>
        </authorList>
    </citation>
    <scope>NUCLEOTIDE SEQUENCE [LARGE SCALE GENOMIC DNA]</scope>
</reference>
<evidence type="ECO:0000313" key="2">
    <source>
        <dbReference type="Proteomes" id="UP001054945"/>
    </source>
</evidence>
<sequence>MIREAIFNSFFLAETSFSQMLKRLPRPYTLLRHPSVITISFFRQISSPLKSQLHARVEQNVVPREISADLFGKMYWKSFEADATRANPELIAAFAVPRASKAKVIGEATFVALKSCQCTSNINNRVVLNVGF</sequence>
<proteinExistence type="predicted"/>
<evidence type="ECO:0000313" key="1">
    <source>
        <dbReference type="EMBL" id="GIY08652.1"/>
    </source>
</evidence>
<dbReference type="Proteomes" id="UP001054945">
    <property type="component" value="Unassembled WGS sequence"/>
</dbReference>
<dbReference type="AlphaFoldDB" id="A0AAV4QKB6"/>